<dbReference type="Proteomes" id="UP001142055">
    <property type="component" value="Chromosome 1"/>
</dbReference>
<name>A0A9Q0RQ99_BLOTA</name>
<dbReference type="Gene3D" id="2.60.210.10">
    <property type="entry name" value="Apoptosis, Tumor Necrosis Factor Receptor Associated Protein 2, Chain A"/>
    <property type="match status" value="1"/>
</dbReference>
<evidence type="ECO:0000313" key="3">
    <source>
        <dbReference type="Proteomes" id="UP001142055"/>
    </source>
</evidence>
<accession>A0A9Q0RQ99</accession>
<dbReference type="SUPFAM" id="SSF49599">
    <property type="entry name" value="TRAF domain-like"/>
    <property type="match status" value="1"/>
</dbReference>
<gene>
    <name evidence="2" type="ORF">RDWZM_000945</name>
</gene>
<feature type="region of interest" description="Disordered" evidence="1">
    <location>
        <begin position="1"/>
        <end position="43"/>
    </location>
</feature>
<dbReference type="AlphaFoldDB" id="A0A9Q0RQ99"/>
<evidence type="ECO:0000256" key="1">
    <source>
        <dbReference type="SAM" id="MobiDB-lite"/>
    </source>
</evidence>
<protein>
    <submittedName>
        <fullName evidence="2">Uncharacterized protein</fullName>
    </submittedName>
</protein>
<evidence type="ECO:0000313" key="2">
    <source>
        <dbReference type="EMBL" id="KAJ6222400.1"/>
    </source>
</evidence>
<organism evidence="2 3">
    <name type="scientific">Blomia tropicalis</name>
    <name type="common">Mite</name>
    <dbReference type="NCBI Taxonomy" id="40697"/>
    <lineage>
        <taxon>Eukaryota</taxon>
        <taxon>Metazoa</taxon>
        <taxon>Ecdysozoa</taxon>
        <taxon>Arthropoda</taxon>
        <taxon>Chelicerata</taxon>
        <taxon>Arachnida</taxon>
        <taxon>Acari</taxon>
        <taxon>Acariformes</taxon>
        <taxon>Sarcoptiformes</taxon>
        <taxon>Astigmata</taxon>
        <taxon>Glycyphagoidea</taxon>
        <taxon>Echimyopodidae</taxon>
        <taxon>Blomia</taxon>
    </lineage>
</organism>
<sequence>MNGNDVNNNNNNNNNDKLDQNELQQDVSPSSLSSSTPNGNIPTEQFAHKWTIRNIGKTYFQKMGYDSTNPHKSEMIFSEKFPSKNWLPNMLDVHFYLELIPNGEDTECDQYVSVFLYLSSCMKHEIMVHYRLCIIDMVGDFVNYEGNVTVIDDDLRRVDKSIFPLYDNSRLPELPEFTRQLPNERKIGKLDIEKRIPSFDGSIYDAIDGRPIVIEDGKVDSMKSLWECRKGFY</sequence>
<dbReference type="EMBL" id="JAPWDV010000001">
    <property type="protein sequence ID" value="KAJ6222400.1"/>
    <property type="molecule type" value="Genomic_DNA"/>
</dbReference>
<reference evidence="2" key="1">
    <citation type="submission" date="2022-12" db="EMBL/GenBank/DDBJ databases">
        <title>Genome assemblies of Blomia tropicalis.</title>
        <authorList>
            <person name="Cui Y."/>
        </authorList>
    </citation>
    <scope>NUCLEOTIDE SEQUENCE</scope>
    <source>
        <tissue evidence="2">Adult mites</tissue>
    </source>
</reference>
<feature type="compositionally biased region" description="Low complexity" evidence="1">
    <location>
        <begin position="1"/>
        <end position="15"/>
    </location>
</feature>
<proteinExistence type="predicted"/>
<keyword evidence="3" id="KW-1185">Reference proteome</keyword>
<comment type="caution">
    <text evidence="2">The sequence shown here is derived from an EMBL/GenBank/DDBJ whole genome shotgun (WGS) entry which is preliminary data.</text>
</comment>
<dbReference type="InterPro" id="IPR008974">
    <property type="entry name" value="TRAF-like"/>
</dbReference>